<sequence>MCFSFRVAPKSSFWSTMNDCLRFTNTLNPRTDIHGGTLSACHFFSSPFRCGLARNLPCSHSARLVPSLLTFIPRFHLQTEPFACSISCKGSEPRPHVCCSDIQL</sequence>
<name>A0A4Y2GLX7_ARAVE</name>
<evidence type="ECO:0000313" key="1">
    <source>
        <dbReference type="EMBL" id="GBM53478.1"/>
    </source>
</evidence>
<accession>A0A4Y2GLX7</accession>
<protein>
    <submittedName>
        <fullName evidence="1">Uncharacterized protein</fullName>
    </submittedName>
</protein>
<dbReference type="Proteomes" id="UP000499080">
    <property type="component" value="Unassembled WGS sequence"/>
</dbReference>
<organism evidence="1 2">
    <name type="scientific">Araneus ventricosus</name>
    <name type="common">Orbweaver spider</name>
    <name type="synonym">Epeira ventricosa</name>
    <dbReference type="NCBI Taxonomy" id="182803"/>
    <lineage>
        <taxon>Eukaryota</taxon>
        <taxon>Metazoa</taxon>
        <taxon>Ecdysozoa</taxon>
        <taxon>Arthropoda</taxon>
        <taxon>Chelicerata</taxon>
        <taxon>Arachnida</taxon>
        <taxon>Araneae</taxon>
        <taxon>Araneomorphae</taxon>
        <taxon>Entelegynae</taxon>
        <taxon>Araneoidea</taxon>
        <taxon>Araneidae</taxon>
        <taxon>Araneus</taxon>
    </lineage>
</organism>
<keyword evidence="2" id="KW-1185">Reference proteome</keyword>
<gene>
    <name evidence="1" type="ORF">AVEN_95772_1</name>
</gene>
<proteinExistence type="predicted"/>
<dbReference type="AlphaFoldDB" id="A0A4Y2GLX7"/>
<comment type="caution">
    <text evidence="1">The sequence shown here is derived from an EMBL/GenBank/DDBJ whole genome shotgun (WGS) entry which is preliminary data.</text>
</comment>
<reference evidence="1 2" key="1">
    <citation type="journal article" date="2019" name="Sci. Rep.">
        <title>Orb-weaving spider Araneus ventricosus genome elucidates the spidroin gene catalogue.</title>
        <authorList>
            <person name="Kono N."/>
            <person name="Nakamura H."/>
            <person name="Ohtoshi R."/>
            <person name="Moran D.A.P."/>
            <person name="Shinohara A."/>
            <person name="Yoshida Y."/>
            <person name="Fujiwara M."/>
            <person name="Mori M."/>
            <person name="Tomita M."/>
            <person name="Arakawa K."/>
        </authorList>
    </citation>
    <scope>NUCLEOTIDE SEQUENCE [LARGE SCALE GENOMIC DNA]</scope>
</reference>
<dbReference type="EMBL" id="BGPR01001421">
    <property type="protein sequence ID" value="GBM53478.1"/>
    <property type="molecule type" value="Genomic_DNA"/>
</dbReference>
<evidence type="ECO:0000313" key="2">
    <source>
        <dbReference type="Proteomes" id="UP000499080"/>
    </source>
</evidence>